<gene>
    <name evidence="1" type="ORF">AJ80_06056</name>
</gene>
<sequence length="126" mass="14577">MEKSGPRDGSRESPASPNRLMVVLNLHTEHYKSYIRTPRDGLTRLHPPEDDLFPRPLETCKEITNPHVIWHLAARRPALMVSGWAPRRDFRQATQTSVMARSYKRISVTLRIGGREFESMEELIVQ</sequence>
<dbReference type="AlphaFoldDB" id="A0A2B7XZK1"/>
<comment type="caution">
    <text evidence="1">The sequence shown here is derived from an EMBL/GenBank/DDBJ whole genome shotgun (WGS) entry which is preliminary data.</text>
</comment>
<proteinExistence type="predicted"/>
<evidence type="ECO:0000313" key="1">
    <source>
        <dbReference type="EMBL" id="PGH14052.1"/>
    </source>
</evidence>
<organism evidence="1 2">
    <name type="scientific">Polytolypa hystricis (strain UAMH7299)</name>
    <dbReference type="NCBI Taxonomy" id="1447883"/>
    <lineage>
        <taxon>Eukaryota</taxon>
        <taxon>Fungi</taxon>
        <taxon>Dikarya</taxon>
        <taxon>Ascomycota</taxon>
        <taxon>Pezizomycotina</taxon>
        <taxon>Eurotiomycetes</taxon>
        <taxon>Eurotiomycetidae</taxon>
        <taxon>Onygenales</taxon>
        <taxon>Onygenales incertae sedis</taxon>
        <taxon>Polytolypa</taxon>
    </lineage>
</organism>
<reference evidence="1 2" key="1">
    <citation type="submission" date="2017-10" db="EMBL/GenBank/DDBJ databases">
        <title>Comparative genomics in systemic dimorphic fungi from Ajellomycetaceae.</title>
        <authorList>
            <person name="Munoz J.F."/>
            <person name="Mcewen J.G."/>
            <person name="Clay O.K."/>
            <person name="Cuomo C.A."/>
        </authorList>
    </citation>
    <scope>NUCLEOTIDE SEQUENCE [LARGE SCALE GENOMIC DNA]</scope>
    <source>
        <strain evidence="1 2">UAMH7299</strain>
    </source>
</reference>
<keyword evidence="2" id="KW-1185">Reference proteome</keyword>
<dbReference type="Proteomes" id="UP000224634">
    <property type="component" value="Unassembled WGS sequence"/>
</dbReference>
<evidence type="ECO:0000313" key="2">
    <source>
        <dbReference type="Proteomes" id="UP000224634"/>
    </source>
</evidence>
<accession>A0A2B7XZK1</accession>
<name>A0A2B7XZK1_POLH7</name>
<dbReference type="EMBL" id="PDNA01000097">
    <property type="protein sequence ID" value="PGH14052.1"/>
    <property type="molecule type" value="Genomic_DNA"/>
</dbReference>
<protein>
    <submittedName>
        <fullName evidence="1">Uncharacterized protein</fullName>
    </submittedName>
</protein>